<sequence length="454" mass="48582">MRYAPIHLFATDTSIDGWFAWSTDTTSLDDGGTTIVPAATPRMGCWKRIFQGSLSVKWFGALGDGVDDNDAVEAAVIRANSLNVPVFFPSGTYRVKYIGLYSKTVLIGAGKEQTIIRQTSGSTGALVGQRADVSGVLQYCSIRDLKLLGNEGAGGTGLCLDSFAHCVFESLVISTFRKKTDRSGVGLKLINSTGGTHTNNFLDLIIADCDTGLLMDPKIGVTTACAYNRFFGLKIYQEWDCIVLKNSDQTNGSKYNIFSGVLLQGTALGNTGVYCEGSSNTFLNFVVDGVPGNHIELRPEATGNVFLNPSVTPSQVVNLNTKGGQNTIYGPGIISGGLKQPFVLSDVLNGQTTVSLRASGPLNGPEIRLATDTSSDMWHFAVQHGGESAFLSLANQNQQVEQWRTDRSSIKYGDLTVNGDVTVHGHVQIRDSHTGALYRLDVKDGALGVELSEG</sequence>
<reference evidence="2" key="1">
    <citation type="submission" date="2021-03" db="EMBL/GenBank/DDBJ databases">
        <title>Comparative genomics and phylogenomic investigation of the class Geoglossomycetes provide insights into ecological specialization and systematics.</title>
        <authorList>
            <person name="Melie T."/>
            <person name="Pirro S."/>
            <person name="Miller A.N."/>
            <person name="Quandt A."/>
        </authorList>
    </citation>
    <scope>NUCLEOTIDE SEQUENCE</scope>
    <source>
        <strain evidence="2">CAQ_001_2017</strain>
    </source>
</reference>
<dbReference type="AlphaFoldDB" id="A0A9P8ICV3"/>
<dbReference type="InterPro" id="IPR024535">
    <property type="entry name" value="RHGA/B-epi-like_pectate_lyase"/>
</dbReference>
<organism evidence="2 3">
    <name type="scientific">Trichoglossum hirsutum</name>
    <dbReference type="NCBI Taxonomy" id="265104"/>
    <lineage>
        <taxon>Eukaryota</taxon>
        <taxon>Fungi</taxon>
        <taxon>Dikarya</taxon>
        <taxon>Ascomycota</taxon>
        <taxon>Pezizomycotina</taxon>
        <taxon>Geoglossomycetes</taxon>
        <taxon>Geoglossales</taxon>
        <taxon>Geoglossaceae</taxon>
        <taxon>Trichoglossum</taxon>
    </lineage>
</organism>
<gene>
    <name evidence="2" type="ORF">GP486_006839</name>
</gene>
<dbReference type="Proteomes" id="UP000750711">
    <property type="component" value="Unassembled WGS sequence"/>
</dbReference>
<accession>A0A9P8ICV3</accession>
<feature type="domain" description="Rhamnogalacturonase A/B/Epimerase-like pectate lyase" evidence="1">
    <location>
        <begin position="55"/>
        <end position="131"/>
    </location>
</feature>
<dbReference type="InterPro" id="IPR012334">
    <property type="entry name" value="Pectin_lyas_fold"/>
</dbReference>
<dbReference type="SUPFAM" id="SSF51126">
    <property type="entry name" value="Pectin lyase-like"/>
    <property type="match status" value="1"/>
</dbReference>
<dbReference type="EMBL" id="JAGHQM010001676">
    <property type="protein sequence ID" value="KAH0552964.1"/>
    <property type="molecule type" value="Genomic_DNA"/>
</dbReference>
<name>A0A9P8ICV3_9PEZI</name>
<dbReference type="Pfam" id="PF12708">
    <property type="entry name" value="Pect-lyase_RHGA_epim"/>
    <property type="match status" value="1"/>
</dbReference>
<keyword evidence="3" id="KW-1185">Reference proteome</keyword>
<dbReference type="Gene3D" id="2.160.20.10">
    <property type="entry name" value="Single-stranded right-handed beta-helix, Pectin lyase-like"/>
    <property type="match status" value="1"/>
</dbReference>
<protein>
    <recommendedName>
        <fullName evidence="1">Rhamnogalacturonase A/B/Epimerase-like pectate lyase domain-containing protein</fullName>
    </recommendedName>
</protein>
<proteinExistence type="predicted"/>
<evidence type="ECO:0000313" key="2">
    <source>
        <dbReference type="EMBL" id="KAH0552964.1"/>
    </source>
</evidence>
<evidence type="ECO:0000313" key="3">
    <source>
        <dbReference type="Proteomes" id="UP000750711"/>
    </source>
</evidence>
<evidence type="ECO:0000259" key="1">
    <source>
        <dbReference type="Pfam" id="PF12708"/>
    </source>
</evidence>
<dbReference type="InterPro" id="IPR011050">
    <property type="entry name" value="Pectin_lyase_fold/virulence"/>
</dbReference>
<comment type="caution">
    <text evidence="2">The sequence shown here is derived from an EMBL/GenBank/DDBJ whole genome shotgun (WGS) entry which is preliminary data.</text>
</comment>